<dbReference type="EMBL" id="NRRV01000045">
    <property type="protein sequence ID" value="MBK1632345.1"/>
    <property type="molecule type" value="Genomic_DNA"/>
</dbReference>
<accession>A0ABS1CK93</accession>
<evidence type="ECO:0000313" key="2">
    <source>
        <dbReference type="Proteomes" id="UP000748752"/>
    </source>
</evidence>
<name>A0ABS1CK93_9GAMM</name>
<reference evidence="1 2" key="1">
    <citation type="journal article" date="2020" name="Microorganisms">
        <title>Osmotic Adaptation and Compatible Solute Biosynthesis of Phototrophic Bacteria as Revealed from Genome Analyses.</title>
        <authorList>
            <person name="Imhoff J.F."/>
            <person name="Rahn T."/>
            <person name="Kunzel S."/>
            <person name="Keller A."/>
            <person name="Neulinger S.C."/>
        </authorList>
    </citation>
    <scope>NUCLEOTIDE SEQUENCE [LARGE SCALE GENOMIC DNA]</scope>
    <source>
        <strain evidence="1 2">DSM 6210</strain>
    </source>
</reference>
<sequence length="89" mass="10279">MFRIEEQLKMPYLSYVERRGERRGLSLLLRTQLEQRFAPLPAALIERLEQADAEQLLRWGTRLKDAGSLDEVFADGDGQPSSTPQQPRH</sequence>
<proteinExistence type="predicted"/>
<protein>
    <recommendedName>
        <fullName evidence="3">DUF4351 domain-containing protein</fullName>
    </recommendedName>
</protein>
<keyword evidence="2" id="KW-1185">Reference proteome</keyword>
<evidence type="ECO:0000313" key="1">
    <source>
        <dbReference type="EMBL" id="MBK1632345.1"/>
    </source>
</evidence>
<comment type="caution">
    <text evidence="1">The sequence shown here is derived from an EMBL/GenBank/DDBJ whole genome shotgun (WGS) entry which is preliminary data.</text>
</comment>
<gene>
    <name evidence="1" type="ORF">CKO31_16700</name>
</gene>
<organism evidence="1 2">
    <name type="scientific">Thiohalocapsa halophila</name>
    <dbReference type="NCBI Taxonomy" id="69359"/>
    <lineage>
        <taxon>Bacteria</taxon>
        <taxon>Pseudomonadati</taxon>
        <taxon>Pseudomonadota</taxon>
        <taxon>Gammaproteobacteria</taxon>
        <taxon>Chromatiales</taxon>
        <taxon>Chromatiaceae</taxon>
        <taxon>Thiohalocapsa</taxon>
    </lineage>
</organism>
<evidence type="ECO:0008006" key="3">
    <source>
        <dbReference type="Google" id="ProtNLM"/>
    </source>
</evidence>
<dbReference type="Proteomes" id="UP000748752">
    <property type="component" value="Unassembled WGS sequence"/>
</dbReference>